<proteinExistence type="predicted"/>
<evidence type="ECO:0000313" key="1">
    <source>
        <dbReference type="EMBL" id="MBA4661161.1"/>
    </source>
</evidence>
<dbReference type="EMBL" id="GISG01211072">
    <property type="protein sequence ID" value="MBA4661161.1"/>
    <property type="molecule type" value="Transcribed_RNA"/>
</dbReference>
<accession>A0A7C9E657</accession>
<reference evidence="1" key="2">
    <citation type="submission" date="2020-07" db="EMBL/GenBank/DDBJ databases">
        <authorList>
            <person name="Vera ALvarez R."/>
            <person name="Arias-Moreno D.M."/>
            <person name="Jimenez-Jacinto V."/>
            <person name="Jimenez-Bremont J.F."/>
            <person name="Swaminathan K."/>
            <person name="Moose S.P."/>
            <person name="Guerrero-Gonzalez M.L."/>
            <person name="Marino-Ramirez L."/>
            <person name="Landsman D."/>
            <person name="Rodriguez-Kessler M."/>
            <person name="Delgado-Sanchez P."/>
        </authorList>
    </citation>
    <scope>NUCLEOTIDE SEQUENCE</scope>
    <source>
        <tissue evidence="1">Cladode</tissue>
    </source>
</reference>
<dbReference type="AlphaFoldDB" id="A0A7C9E657"/>
<organism evidence="1">
    <name type="scientific">Opuntia streptacantha</name>
    <name type="common">Prickly pear cactus</name>
    <name type="synonym">Opuntia cardona</name>
    <dbReference type="NCBI Taxonomy" id="393608"/>
    <lineage>
        <taxon>Eukaryota</taxon>
        <taxon>Viridiplantae</taxon>
        <taxon>Streptophyta</taxon>
        <taxon>Embryophyta</taxon>
        <taxon>Tracheophyta</taxon>
        <taxon>Spermatophyta</taxon>
        <taxon>Magnoliopsida</taxon>
        <taxon>eudicotyledons</taxon>
        <taxon>Gunneridae</taxon>
        <taxon>Pentapetalae</taxon>
        <taxon>Caryophyllales</taxon>
        <taxon>Cactineae</taxon>
        <taxon>Cactaceae</taxon>
        <taxon>Opuntioideae</taxon>
        <taxon>Opuntia</taxon>
    </lineage>
</organism>
<name>A0A7C9E657_OPUST</name>
<protein>
    <submittedName>
        <fullName evidence="1">Uncharacterized protein</fullName>
    </submittedName>
</protein>
<reference evidence="1" key="1">
    <citation type="journal article" date="2013" name="J. Plant Res.">
        <title>Effect of fungi and light on seed germination of three Opuntia species from semiarid lands of central Mexico.</title>
        <authorList>
            <person name="Delgado-Sanchez P."/>
            <person name="Jimenez-Bremont J.F."/>
            <person name="Guerrero-Gonzalez Mde L."/>
            <person name="Flores J."/>
        </authorList>
    </citation>
    <scope>NUCLEOTIDE SEQUENCE</scope>
    <source>
        <tissue evidence="1">Cladode</tissue>
    </source>
</reference>
<sequence>MIFIHLYMSMINICILYDEHLKRWEEYKNSQHSTTETTQDLSLSECDLWVEANLNKGHVYGLNAERLVMKQCARHSFSVTRSSSVNNYNPREMAQRLNESVYKVAEEARAQEMRQKIEADLTAKLTAQINDEWN</sequence>